<proteinExistence type="predicted"/>
<dbReference type="InterPro" id="IPR054687">
    <property type="entry name" value="Two-CW_dom"/>
</dbReference>
<accession>A0ABR5SG69</accession>
<organism evidence="1 2">
    <name type="scientific">Candidatus Magnetominusculus xianensis</name>
    <dbReference type="NCBI Taxonomy" id="1748249"/>
    <lineage>
        <taxon>Bacteria</taxon>
        <taxon>Pseudomonadati</taxon>
        <taxon>Nitrospirota</taxon>
        <taxon>Nitrospiria</taxon>
        <taxon>Nitrospirales</taxon>
        <taxon>Nitrospiraceae</taxon>
        <taxon>Candidatus Magnetominusculus</taxon>
    </lineage>
</organism>
<keyword evidence="2" id="KW-1185">Reference proteome</keyword>
<evidence type="ECO:0000313" key="2">
    <source>
        <dbReference type="Proteomes" id="UP000060487"/>
    </source>
</evidence>
<dbReference type="NCBIfam" id="NF045718">
    <property type="entry name" value="two_CW_domain"/>
    <property type="match status" value="1"/>
</dbReference>
<name>A0ABR5SG69_9BACT</name>
<reference evidence="1 2" key="1">
    <citation type="submission" date="2015-11" db="EMBL/GenBank/DDBJ databases">
        <authorList>
            <person name="Lin W."/>
        </authorList>
    </citation>
    <scope>NUCLEOTIDE SEQUENCE [LARGE SCALE GENOMIC DNA]</scope>
    <source>
        <strain evidence="1 2">HCH-1</strain>
    </source>
</reference>
<sequence length="115" mass="12830">MDKKIPDLKSGLKPGLKKKPPCPATMAFEAFAKAFEGFEQVKVERTKCWEYFKCGLDKVGLHRSGQCSAFTKSAGRRCWLVAGTLSGTEPECEIAQSLKSCKECEFYQKVKKGEI</sequence>
<gene>
    <name evidence="1" type="ORF">ASN18_1732</name>
</gene>
<dbReference type="RefSeq" id="WP_085052349.1">
    <property type="nucleotide sequence ID" value="NZ_LNQR01000062.1"/>
</dbReference>
<protein>
    <submittedName>
        <fullName evidence="1">Methyl-accepting chemotaxis protein</fullName>
    </submittedName>
</protein>
<dbReference type="EMBL" id="LNQR01000062">
    <property type="protein sequence ID" value="KWT85376.1"/>
    <property type="molecule type" value="Genomic_DNA"/>
</dbReference>
<evidence type="ECO:0000313" key="1">
    <source>
        <dbReference type="EMBL" id="KWT85376.1"/>
    </source>
</evidence>
<comment type="caution">
    <text evidence="1">The sequence shown here is derived from an EMBL/GenBank/DDBJ whole genome shotgun (WGS) entry which is preliminary data.</text>
</comment>
<dbReference type="Proteomes" id="UP000060487">
    <property type="component" value="Unassembled WGS sequence"/>
</dbReference>